<sequence length="196" mass="20984">MATTNRDVTIYGRLSFAHLFTPQAPNDQAEPKYSATILIPKTDTETIQRIQAAIQAAVTDAVDRRTFKQPIDPAHTKYPPLRDGDSLTDSGEARGPEFAGHYFIAAKASTKRKPFVVDGALQPIIDESEIYSGAYCNFAIQFYGYENSGNKGISASLIGVQKAKDGERLGGPALEATDVFSTLGGQAPPAAGNLGF</sequence>
<dbReference type="STRING" id="1121353.H924_07270"/>
<keyword evidence="2" id="KW-1185">Reference proteome</keyword>
<dbReference type="HOGENOM" id="CLU_087553_0_0_11"/>
<evidence type="ECO:0000313" key="2">
    <source>
        <dbReference type="Proteomes" id="UP000011760"/>
    </source>
</evidence>
<evidence type="ECO:0008006" key="3">
    <source>
        <dbReference type="Google" id="ProtNLM"/>
    </source>
</evidence>
<dbReference type="OrthoDB" id="9786575at2"/>
<accession>M1TRH8</accession>
<proteinExistence type="predicted"/>
<dbReference type="PATRIC" id="fig|1121353.3.peg.1482"/>
<dbReference type="AlphaFoldDB" id="M1TRH8"/>
<dbReference type="Pfam" id="PF10991">
    <property type="entry name" value="Enc34_ssDNA-bd"/>
    <property type="match status" value="1"/>
</dbReference>
<organism evidence="1 2">
    <name type="scientific">Corynebacterium callunae DSM 20147</name>
    <dbReference type="NCBI Taxonomy" id="1121353"/>
    <lineage>
        <taxon>Bacteria</taxon>
        <taxon>Bacillati</taxon>
        <taxon>Actinomycetota</taxon>
        <taxon>Actinomycetes</taxon>
        <taxon>Mycobacteriales</taxon>
        <taxon>Corynebacteriaceae</taxon>
        <taxon>Corynebacterium</taxon>
    </lineage>
</organism>
<name>M1TRH8_9CORY</name>
<dbReference type="KEGG" id="ccn:H924_07270"/>
<dbReference type="Gene3D" id="2.40.50.140">
    <property type="entry name" value="Nucleic acid-binding proteins"/>
    <property type="match status" value="1"/>
</dbReference>
<dbReference type="InterPro" id="IPR012340">
    <property type="entry name" value="NA-bd_OB-fold"/>
</dbReference>
<evidence type="ECO:0000313" key="1">
    <source>
        <dbReference type="EMBL" id="AGG66896.1"/>
    </source>
</evidence>
<dbReference type="SUPFAM" id="SSF50249">
    <property type="entry name" value="Nucleic acid-binding proteins"/>
    <property type="match status" value="1"/>
</dbReference>
<dbReference type="eggNOG" id="ENOG502Z8YX">
    <property type="taxonomic scope" value="Bacteria"/>
</dbReference>
<dbReference type="InterPro" id="IPR022595">
    <property type="entry name" value="Enc34_ssDNA-bd"/>
</dbReference>
<gene>
    <name evidence="1" type="ORF">H924_07270</name>
</gene>
<protein>
    <recommendedName>
        <fullName evidence="3">DUF2815 family protein</fullName>
    </recommendedName>
</protein>
<dbReference type="EMBL" id="CP004354">
    <property type="protein sequence ID" value="AGG66896.1"/>
    <property type="molecule type" value="Genomic_DNA"/>
</dbReference>
<reference evidence="1 2" key="1">
    <citation type="submission" date="2013-02" db="EMBL/GenBank/DDBJ databases">
        <title>The complete genome sequence of Corynebacterium callunae DSM 20147.</title>
        <authorList>
            <person name="Ruckert C."/>
            <person name="Albersmeier A."/>
            <person name="Kalinowski J."/>
        </authorList>
    </citation>
    <scope>NUCLEOTIDE SEQUENCE [LARGE SCALE GENOMIC DNA]</scope>
    <source>
        <strain evidence="1 2">DSM 20147</strain>
    </source>
</reference>
<dbReference type="Proteomes" id="UP000011760">
    <property type="component" value="Chromosome"/>
</dbReference>
<dbReference type="RefSeq" id="WP_015651327.1">
    <property type="nucleotide sequence ID" value="NC_020506.1"/>
</dbReference>